<sequence>GSVFERYCGYQDSNKYRKCVTSSVTKETWATFSKCAEVTKIPSDPEEQKKFFCDASNETKVTTFYYCLLESFSPDEMKLFHEANEKCLNE</sequence>
<reference evidence="1" key="1">
    <citation type="submission" date="2009-05" db="EMBL/GenBank/DDBJ databases">
        <title>Molecular cloning and nucleotide sequence analysis of genes from Tityus discrepans cDNA library.</title>
        <authorList>
            <person name="D'Suze G."/>
            <person name="Schwartz E.F."/>
            <person name="Garcia B.I."/>
            <person name="Sevcik C."/>
            <person name="Possani L.D."/>
        </authorList>
    </citation>
    <scope>NUCLEOTIDE SEQUENCE</scope>
    <source>
        <tissue evidence="1">Venom gland</tissue>
    </source>
</reference>
<dbReference type="AlphaFoldDB" id="C9X4G4"/>
<organism evidence="1">
    <name type="scientific">Tityus discrepans</name>
    <name type="common">Venezuelan scorpion</name>
    <dbReference type="NCBI Taxonomy" id="57059"/>
    <lineage>
        <taxon>Eukaryota</taxon>
        <taxon>Metazoa</taxon>
        <taxon>Ecdysozoa</taxon>
        <taxon>Arthropoda</taxon>
        <taxon>Chelicerata</taxon>
        <taxon>Arachnida</taxon>
        <taxon>Scorpiones</taxon>
        <taxon>Buthida</taxon>
        <taxon>Buthoidea</taxon>
        <taxon>Buthidae</taxon>
        <taxon>Tityus</taxon>
    </lineage>
</organism>
<proteinExistence type="evidence at transcript level"/>
<protein>
    <submittedName>
        <fullName evidence="1">Uncharacterized protein</fullName>
    </submittedName>
</protein>
<accession>C9X4G4</accession>
<dbReference type="EMBL" id="FN392242">
    <property type="protein sequence ID" value="CAY61861.1"/>
    <property type="molecule type" value="mRNA"/>
</dbReference>
<evidence type="ECO:0000313" key="1">
    <source>
        <dbReference type="EMBL" id="CAY61861.1"/>
    </source>
</evidence>
<name>C9X4G4_TITDI</name>
<feature type="non-terminal residue" evidence="1">
    <location>
        <position position="1"/>
    </location>
</feature>